<reference evidence="9 12" key="2">
    <citation type="submission" date="2019-10" db="EMBL/GenBank/DDBJ databases">
        <title>Characterization of the phylogenetic diversity of two novel species belonging to the genus Bifidobacterium: Bifidobacterium cebidarum sp. nov. and Bifidobacterium leontopitheci sp. nov.</title>
        <authorList>
            <person name="Lugli G.A."/>
            <person name="Duranti S."/>
            <person name="Milani C."/>
            <person name="Turroni F."/>
            <person name="Ventura M."/>
        </authorList>
    </citation>
    <scope>NUCLEOTIDE SEQUENCE [LARGE SCALE GENOMIC DNA]</scope>
    <source>
        <strain evidence="9 12">DSM 100688</strain>
    </source>
</reference>
<protein>
    <recommendedName>
        <fullName evidence="3 5">Acylphosphatase</fullName>
        <ecNumber evidence="2 5">3.6.1.7</ecNumber>
    </recommendedName>
</protein>
<evidence type="ECO:0000256" key="7">
    <source>
        <dbReference type="RuleBase" id="RU004168"/>
    </source>
</evidence>
<dbReference type="InterPro" id="IPR017968">
    <property type="entry name" value="Acylphosphatase_CS"/>
</dbReference>
<comment type="catalytic activity">
    <reaction evidence="4 5 6">
        <text>an acyl phosphate + H2O = a carboxylate + phosphate + H(+)</text>
        <dbReference type="Rhea" id="RHEA:14965"/>
        <dbReference type="ChEBI" id="CHEBI:15377"/>
        <dbReference type="ChEBI" id="CHEBI:15378"/>
        <dbReference type="ChEBI" id="CHEBI:29067"/>
        <dbReference type="ChEBI" id="CHEBI:43474"/>
        <dbReference type="ChEBI" id="CHEBI:59918"/>
        <dbReference type="EC" id="3.6.1.7"/>
    </reaction>
</comment>
<evidence type="ECO:0000313" key="11">
    <source>
        <dbReference type="Proteomes" id="UP000469943"/>
    </source>
</evidence>
<dbReference type="EC" id="3.6.1.7" evidence="2 5"/>
<keyword evidence="5 6" id="KW-0378">Hydrolase</keyword>
<dbReference type="Pfam" id="PF00708">
    <property type="entry name" value="Acylphosphatase"/>
    <property type="match status" value="1"/>
</dbReference>
<dbReference type="Gene3D" id="3.30.70.100">
    <property type="match status" value="1"/>
</dbReference>
<dbReference type="PRINTS" id="PR00112">
    <property type="entry name" value="ACYLPHPHTASE"/>
</dbReference>
<keyword evidence="12" id="KW-1185">Reference proteome</keyword>
<dbReference type="EMBL" id="WBSM01000006">
    <property type="protein sequence ID" value="KAB8287829.1"/>
    <property type="molecule type" value="Genomic_DNA"/>
</dbReference>
<evidence type="ECO:0000256" key="5">
    <source>
        <dbReference type="PROSITE-ProRule" id="PRU00520"/>
    </source>
</evidence>
<dbReference type="InterPro" id="IPR001792">
    <property type="entry name" value="Acylphosphatase-like_dom"/>
</dbReference>
<dbReference type="InterPro" id="IPR036046">
    <property type="entry name" value="Acylphosphatase-like_dom_sf"/>
</dbReference>
<dbReference type="OrthoDB" id="3182027at2"/>
<name>A0A6L4X085_9BIFI</name>
<evidence type="ECO:0000256" key="4">
    <source>
        <dbReference type="ARBA" id="ARBA00047645"/>
    </source>
</evidence>
<feature type="active site" evidence="5">
    <location>
        <position position="26"/>
    </location>
</feature>
<dbReference type="PANTHER" id="PTHR47268">
    <property type="entry name" value="ACYLPHOSPHATASE"/>
    <property type="match status" value="1"/>
</dbReference>
<evidence type="ECO:0000256" key="6">
    <source>
        <dbReference type="RuleBase" id="RU000553"/>
    </source>
</evidence>
<evidence type="ECO:0000256" key="2">
    <source>
        <dbReference type="ARBA" id="ARBA00012150"/>
    </source>
</evidence>
<sequence>MTDTDETTMIRIHAVVTGMVQGVGFRYSAVEQARRLGVGGWVRNRLDGSVEVEAQGSAAALAQFISWLKVGPRWSQVEHVAVTGIPVEPERGAFGVRADR</sequence>
<evidence type="ECO:0000256" key="3">
    <source>
        <dbReference type="ARBA" id="ARBA00015991"/>
    </source>
</evidence>
<dbReference type="EMBL" id="WHZX01000002">
    <property type="protein sequence ID" value="NEG71223.1"/>
    <property type="molecule type" value="Genomic_DNA"/>
</dbReference>
<proteinExistence type="inferred from homology"/>
<dbReference type="GO" id="GO:0003998">
    <property type="term" value="F:acylphosphatase activity"/>
    <property type="evidence" value="ECO:0007669"/>
    <property type="project" value="UniProtKB-EC"/>
</dbReference>
<dbReference type="Proteomes" id="UP000482084">
    <property type="component" value="Unassembled WGS sequence"/>
</dbReference>
<dbReference type="Proteomes" id="UP000469943">
    <property type="component" value="Unassembled WGS sequence"/>
</dbReference>
<feature type="domain" description="Acylphosphatase-like" evidence="8">
    <location>
        <begin position="11"/>
        <end position="98"/>
    </location>
</feature>
<evidence type="ECO:0000313" key="10">
    <source>
        <dbReference type="EMBL" id="NEG71223.1"/>
    </source>
</evidence>
<organism evidence="9 12">
    <name type="scientific">Bifidobacterium ramosum</name>
    <dbReference type="NCBI Taxonomy" id="1798158"/>
    <lineage>
        <taxon>Bacteria</taxon>
        <taxon>Bacillati</taxon>
        <taxon>Actinomycetota</taxon>
        <taxon>Actinomycetes</taxon>
        <taxon>Bifidobacteriales</taxon>
        <taxon>Bifidobacteriaceae</taxon>
        <taxon>Bifidobacterium</taxon>
    </lineage>
</organism>
<dbReference type="RefSeq" id="WP_152358369.1">
    <property type="nucleotide sequence ID" value="NZ_WBSM01000006.1"/>
</dbReference>
<evidence type="ECO:0000259" key="8">
    <source>
        <dbReference type="PROSITE" id="PS51160"/>
    </source>
</evidence>
<dbReference type="PROSITE" id="PS00150">
    <property type="entry name" value="ACYLPHOSPHATASE_1"/>
    <property type="match status" value="1"/>
</dbReference>
<dbReference type="PANTHER" id="PTHR47268:SF4">
    <property type="entry name" value="ACYLPHOSPHATASE"/>
    <property type="match status" value="1"/>
</dbReference>
<evidence type="ECO:0000256" key="1">
    <source>
        <dbReference type="ARBA" id="ARBA00005614"/>
    </source>
</evidence>
<comment type="caution">
    <text evidence="9">The sequence shown here is derived from an EMBL/GenBank/DDBJ whole genome shotgun (WGS) entry which is preliminary data.</text>
</comment>
<accession>A0A6L4X085</accession>
<dbReference type="AlphaFoldDB" id="A0A6L4X085"/>
<dbReference type="PROSITE" id="PS51160">
    <property type="entry name" value="ACYLPHOSPHATASE_3"/>
    <property type="match status" value="1"/>
</dbReference>
<gene>
    <name evidence="9" type="ORF">DSM100688_1296</name>
    <name evidence="10" type="ORF">GFD24_03110</name>
</gene>
<dbReference type="SUPFAM" id="SSF54975">
    <property type="entry name" value="Acylphosphatase/BLUF domain-like"/>
    <property type="match status" value="1"/>
</dbReference>
<evidence type="ECO:0000313" key="9">
    <source>
        <dbReference type="EMBL" id="KAB8287829.1"/>
    </source>
</evidence>
<dbReference type="PROSITE" id="PS00151">
    <property type="entry name" value="ACYLPHOSPHATASE_2"/>
    <property type="match status" value="1"/>
</dbReference>
<reference evidence="10 11" key="1">
    <citation type="submission" date="2019-10" db="EMBL/GenBank/DDBJ databases">
        <title>Bifidobacterium from non-human primates.</title>
        <authorList>
            <person name="Modesto M."/>
        </authorList>
    </citation>
    <scope>NUCLEOTIDE SEQUENCE [LARGE SCALE GENOMIC DNA]</scope>
    <source>
        <strain evidence="10 11">TREM</strain>
    </source>
</reference>
<evidence type="ECO:0000313" key="12">
    <source>
        <dbReference type="Proteomes" id="UP000482084"/>
    </source>
</evidence>
<comment type="similarity">
    <text evidence="1 7">Belongs to the acylphosphatase family.</text>
</comment>
<dbReference type="InterPro" id="IPR020456">
    <property type="entry name" value="Acylphosphatase"/>
</dbReference>
<feature type="active site" evidence="5">
    <location>
        <position position="44"/>
    </location>
</feature>